<reference evidence="7" key="1">
    <citation type="submission" date="2016-05" db="EMBL/GenBank/DDBJ databases">
        <title>Comparative genomics of biotechnologically important yeasts.</title>
        <authorList>
            <consortium name="DOE Joint Genome Institute"/>
            <person name="Riley R."/>
            <person name="Haridas S."/>
            <person name="Wolfe K.H."/>
            <person name="Lopes M.R."/>
            <person name="Hittinger C.T."/>
            <person name="Goker M."/>
            <person name="Salamov A."/>
            <person name="Wisecaver J."/>
            <person name="Long T.M."/>
            <person name="Aerts A.L."/>
            <person name="Barry K."/>
            <person name="Choi C."/>
            <person name="Clum A."/>
            <person name="Coughlan A.Y."/>
            <person name="Deshpande S."/>
            <person name="Douglass A.P."/>
            <person name="Hanson S.J."/>
            <person name="Klenk H.-P."/>
            <person name="Labutti K."/>
            <person name="Lapidus A."/>
            <person name="Lindquist E."/>
            <person name="Lipzen A."/>
            <person name="Meier-Kolthoff J.P."/>
            <person name="Ohm R.A."/>
            <person name="Otillar R.P."/>
            <person name="Pangilinan J."/>
            <person name="Peng Y."/>
            <person name="Rokas A."/>
            <person name="Rosa C.A."/>
            <person name="Scheuner C."/>
            <person name="Sibirny A.A."/>
            <person name="Slot J.C."/>
            <person name="Stielow J.B."/>
            <person name="Sun H."/>
            <person name="Kurtzman C.P."/>
            <person name="Blackwell M."/>
            <person name="Grigoriev I.V."/>
            <person name="Jeffries T.W."/>
        </authorList>
    </citation>
    <scope>NUCLEOTIDE SEQUENCE [LARGE SCALE GENOMIC DNA]</scope>
    <source>
        <strain evidence="7">DSM 1968</strain>
    </source>
</reference>
<name>A0A1D2VNU0_9ASCO</name>
<organism evidence="6 7">
    <name type="scientific">Ascoidea rubescens DSM 1968</name>
    <dbReference type="NCBI Taxonomy" id="1344418"/>
    <lineage>
        <taxon>Eukaryota</taxon>
        <taxon>Fungi</taxon>
        <taxon>Dikarya</taxon>
        <taxon>Ascomycota</taxon>
        <taxon>Saccharomycotina</taxon>
        <taxon>Saccharomycetes</taxon>
        <taxon>Ascoideaceae</taxon>
        <taxon>Ascoidea</taxon>
    </lineage>
</organism>
<proteinExistence type="inferred from homology"/>
<dbReference type="STRING" id="1344418.A0A1D2VNU0"/>
<evidence type="ECO:0000313" key="6">
    <source>
        <dbReference type="EMBL" id="ODV63259.1"/>
    </source>
</evidence>
<comment type="similarity">
    <text evidence="1">Belongs to the universal ribosomal protein uL30 family.</text>
</comment>
<protein>
    <recommendedName>
        <fullName evidence="4">Large ribosomal subunit protein uL30m</fullName>
    </recommendedName>
</protein>
<keyword evidence="2" id="KW-0689">Ribosomal protein</keyword>
<dbReference type="GO" id="GO:0005762">
    <property type="term" value="C:mitochondrial large ribosomal subunit"/>
    <property type="evidence" value="ECO:0007669"/>
    <property type="project" value="EnsemblFungi"/>
</dbReference>
<dbReference type="EMBL" id="KV454475">
    <property type="protein sequence ID" value="ODV63259.1"/>
    <property type="molecule type" value="Genomic_DNA"/>
</dbReference>
<dbReference type="Proteomes" id="UP000095038">
    <property type="component" value="Unassembled WGS sequence"/>
</dbReference>
<evidence type="ECO:0000313" key="7">
    <source>
        <dbReference type="Proteomes" id="UP000095038"/>
    </source>
</evidence>
<dbReference type="AlphaFoldDB" id="A0A1D2VNU0"/>
<gene>
    <name evidence="6" type="ORF">ASCRUDRAFT_93772</name>
</gene>
<dbReference type="GeneID" id="30968772"/>
<dbReference type="CDD" id="cd01658">
    <property type="entry name" value="Ribosomal_L30"/>
    <property type="match status" value="1"/>
</dbReference>
<evidence type="ECO:0000256" key="4">
    <source>
        <dbReference type="ARBA" id="ARBA00035281"/>
    </source>
</evidence>
<evidence type="ECO:0000256" key="1">
    <source>
        <dbReference type="ARBA" id="ARBA00007594"/>
    </source>
</evidence>
<feature type="domain" description="Large ribosomal subunit protein uL30-like ferredoxin-like fold" evidence="5">
    <location>
        <begin position="8"/>
        <end position="58"/>
    </location>
</feature>
<dbReference type="InterPro" id="IPR005996">
    <property type="entry name" value="Ribosomal_uL30_bac-type"/>
</dbReference>
<keyword evidence="3" id="KW-0687">Ribonucleoprotein</keyword>
<dbReference type="OrthoDB" id="509901at2759"/>
<dbReference type="GO" id="GO:0003735">
    <property type="term" value="F:structural constituent of ribosome"/>
    <property type="evidence" value="ECO:0007669"/>
    <property type="project" value="EnsemblFungi"/>
</dbReference>
<dbReference type="SUPFAM" id="SSF55129">
    <property type="entry name" value="Ribosomal protein L30p/L7e"/>
    <property type="match status" value="1"/>
</dbReference>
<evidence type="ECO:0000256" key="3">
    <source>
        <dbReference type="ARBA" id="ARBA00023274"/>
    </source>
</evidence>
<evidence type="ECO:0000256" key="2">
    <source>
        <dbReference type="ARBA" id="ARBA00022980"/>
    </source>
</evidence>
<dbReference type="InParanoid" id="A0A1D2VNU0"/>
<accession>A0A1D2VNU0</accession>
<dbReference type="FunCoup" id="A0A1D2VNU0">
    <property type="interactions" value="179"/>
</dbReference>
<dbReference type="InterPro" id="IPR036919">
    <property type="entry name" value="Ribo_uL30_ferredoxin-like_sf"/>
</dbReference>
<dbReference type="NCBIfam" id="TIGR01308">
    <property type="entry name" value="rpmD_bact"/>
    <property type="match status" value="1"/>
</dbReference>
<sequence>MSVPRLYYKITQTRSAIALPQHYKSILNYLGLKRKGRVVYRRVSPMIAGSIAAVKELVQVELSEKKLTKAEIRDAKRPKLGFVIEKD</sequence>
<dbReference type="GO" id="GO:0006412">
    <property type="term" value="P:translation"/>
    <property type="evidence" value="ECO:0007669"/>
    <property type="project" value="InterPro"/>
</dbReference>
<keyword evidence="7" id="KW-1185">Reference proteome</keyword>
<dbReference type="Gene3D" id="3.30.1390.20">
    <property type="entry name" value="Ribosomal protein L30, ferredoxin-like fold domain"/>
    <property type="match status" value="1"/>
</dbReference>
<dbReference type="InterPro" id="IPR016082">
    <property type="entry name" value="Ribosomal_uL30_ferredoxin-like"/>
</dbReference>
<dbReference type="RefSeq" id="XP_020049566.1">
    <property type="nucleotide sequence ID" value="XM_020195136.1"/>
</dbReference>
<dbReference type="Pfam" id="PF00327">
    <property type="entry name" value="Ribosomal_L30"/>
    <property type="match status" value="1"/>
</dbReference>
<evidence type="ECO:0000259" key="5">
    <source>
        <dbReference type="Pfam" id="PF00327"/>
    </source>
</evidence>